<comment type="catalytic activity">
    <reaction evidence="5">
        <text>GTP + H2O = GDP + phosphate + H(+)</text>
        <dbReference type="Rhea" id="RHEA:19669"/>
        <dbReference type="ChEBI" id="CHEBI:15377"/>
        <dbReference type="ChEBI" id="CHEBI:15378"/>
        <dbReference type="ChEBI" id="CHEBI:37565"/>
        <dbReference type="ChEBI" id="CHEBI:43474"/>
        <dbReference type="ChEBI" id="CHEBI:58189"/>
    </reaction>
    <physiologicalReaction direction="left-to-right" evidence="5">
        <dbReference type="Rhea" id="RHEA:19670"/>
    </physiologicalReaction>
</comment>
<evidence type="ECO:0000256" key="3">
    <source>
        <dbReference type="ARBA" id="ARBA00023186"/>
    </source>
</evidence>
<evidence type="ECO:0000256" key="2">
    <source>
        <dbReference type="ARBA" id="ARBA00022801"/>
    </source>
</evidence>
<dbReference type="InterPro" id="IPR036627">
    <property type="entry name" value="CobW-likC_sf"/>
</dbReference>
<evidence type="ECO:0000256" key="6">
    <source>
        <dbReference type="SAM" id="MobiDB-lite"/>
    </source>
</evidence>
<reference evidence="9 10" key="1">
    <citation type="submission" date="2024-04" db="EMBL/GenBank/DDBJ databases">
        <title>Human intestinal bacterial collection.</title>
        <authorList>
            <person name="Pauvert C."/>
            <person name="Hitch T.C.A."/>
            <person name="Clavel T."/>
        </authorList>
    </citation>
    <scope>NUCLEOTIDE SEQUENCE [LARGE SCALE GENOMIC DNA]</scope>
    <source>
        <strain evidence="9 10">CLA-AA-H181</strain>
    </source>
</reference>
<dbReference type="PANTHER" id="PTHR13748">
    <property type="entry name" value="COBW-RELATED"/>
    <property type="match status" value="1"/>
</dbReference>
<name>A0ABV1I8I0_9FIRM</name>
<evidence type="ECO:0000259" key="8">
    <source>
        <dbReference type="Pfam" id="PF07683"/>
    </source>
</evidence>
<evidence type="ECO:0000313" key="9">
    <source>
        <dbReference type="EMBL" id="MEQ2592536.1"/>
    </source>
</evidence>
<organism evidence="9 10">
    <name type="scientific">Coprococcus aceti</name>
    <dbReference type="NCBI Taxonomy" id="2981786"/>
    <lineage>
        <taxon>Bacteria</taxon>
        <taxon>Bacillati</taxon>
        <taxon>Bacillota</taxon>
        <taxon>Clostridia</taxon>
        <taxon>Lachnospirales</taxon>
        <taxon>Lachnospiraceae</taxon>
        <taxon>Coprococcus</taxon>
    </lineage>
</organism>
<dbReference type="PANTHER" id="PTHR13748:SF62">
    <property type="entry name" value="COBW DOMAIN-CONTAINING PROTEIN"/>
    <property type="match status" value="1"/>
</dbReference>
<protein>
    <submittedName>
        <fullName evidence="9">CobW family GTP-binding protein</fullName>
    </submittedName>
</protein>
<accession>A0ABV1I8I0</accession>
<feature type="domain" description="CobW/HypB/UreG nucleotide-binding" evidence="7">
    <location>
        <begin position="6"/>
        <end position="179"/>
    </location>
</feature>
<evidence type="ECO:0000256" key="5">
    <source>
        <dbReference type="ARBA" id="ARBA00049117"/>
    </source>
</evidence>
<evidence type="ECO:0000256" key="4">
    <source>
        <dbReference type="ARBA" id="ARBA00034320"/>
    </source>
</evidence>
<dbReference type="InterPro" id="IPR011629">
    <property type="entry name" value="CobW-like_C"/>
</dbReference>
<dbReference type="InterPro" id="IPR003495">
    <property type="entry name" value="CobW/HypB/UreG_nucleotide-bd"/>
</dbReference>
<keyword evidence="3" id="KW-0143">Chaperone</keyword>
<dbReference type="SUPFAM" id="SSF52540">
    <property type="entry name" value="P-loop containing nucleoside triphosphate hydrolases"/>
    <property type="match status" value="1"/>
</dbReference>
<dbReference type="InterPro" id="IPR027417">
    <property type="entry name" value="P-loop_NTPase"/>
</dbReference>
<keyword evidence="10" id="KW-1185">Reference proteome</keyword>
<dbReference type="InterPro" id="IPR051316">
    <property type="entry name" value="Zinc-reg_GTPase_activator"/>
</dbReference>
<comment type="similarity">
    <text evidence="4">Belongs to the SIMIBI class G3E GTPase family. ZNG1 subfamily.</text>
</comment>
<dbReference type="Proteomes" id="UP001494672">
    <property type="component" value="Unassembled WGS sequence"/>
</dbReference>
<evidence type="ECO:0000256" key="1">
    <source>
        <dbReference type="ARBA" id="ARBA00022741"/>
    </source>
</evidence>
<sequence length="400" mass="45422">MTKIDIISGFLGAGKTTLIKKLIEQAFKGEKLVLIENEFGEIGIDGGFLKDAGVQITEMNSGCICCSLVGDFGTALKQVITDYTPDRIIIEPSGVGKLSDVIKAVKDVSGDLDVELDSYTTVADVSKVKIYMKNFGEFFNNQIESANTIILSRTQTTTQDKIEKAVAMIREKNDHATIITTPWDEIDGAAIREAMQNYKSLEETMMDEAKKGHDHDHDHGDECTCGCHDHEHHHDHDDDHEHHHDHDDDHEHHHDHDDDHEHHHDHDEHEHHHDHDEHEHHHDHDDHDHDHGDECTCGCHDHDHHHHHADEVFTSWGKETPHKYNEDKLREILDTLADTEKYGVILRAKGIVPSDAGEWLYFDLVPGEFEVRKGKADITGKLCVIGSKLKEDDLAELFEV</sequence>
<dbReference type="EMBL" id="JBBNGJ010000003">
    <property type="protein sequence ID" value="MEQ2592536.1"/>
    <property type="molecule type" value="Genomic_DNA"/>
</dbReference>
<dbReference type="Pfam" id="PF07683">
    <property type="entry name" value="CobW_C"/>
    <property type="match status" value="1"/>
</dbReference>
<proteinExistence type="inferred from homology"/>
<dbReference type="RefSeq" id="WP_055272728.1">
    <property type="nucleotide sequence ID" value="NZ_JBBNGJ010000003.1"/>
</dbReference>
<evidence type="ECO:0000259" key="7">
    <source>
        <dbReference type="Pfam" id="PF02492"/>
    </source>
</evidence>
<feature type="region of interest" description="Disordered" evidence="6">
    <location>
        <begin position="231"/>
        <end position="289"/>
    </location>
</feature>
<feature type="domain" description="CobW C-terminal" evidence="8">
    <location>
        <begin position="314"/>
        <end position="399"/>
    </location>
</feature>
<keyword evidence="1" id="KW-0547">Nucleotide-binding</keyword>
<dbReference type="Gene3D" id="3.40.50.300">
    <property type="entry name" value="P-loop containing nucleotide triphosphate hydrolases"/>
    <property type="match status" value="1"/>
</dbReference>
<keyword evidence="2" id="KW-0378">Hydrolase</keyword>
<comment type="caution">
    <text evidence="9">The sequence shown here is derived from an EMBL/GenBank/DDBJ whole genome shotgun (WGS) entry which is preliminary data.</text>
</comment>
<dbReference type="Gene3D" id="3.30.1220.10">
    <property type="entry name" value="CobW-like, C-terminal domain"/>
    <property type="match status" value="1"/>
</dbReference>
<evidence type="ECO:0000313" key="10">
    <source>
        <dbReference type="Proteomes" id="UP001494672"/>
    </source>
</evidence>
<dbReference type="CDD" id="cd03112">
    <property type="entry name" value="CobW-like"/>
    <property type="match status" value="1"/>
</dbReference>
<gene>
    <name evidence="9" type="ORF">AAAU18_06340</name>
</gene>
<dbReference type="Pfam" id="PF02492">
    <property type="entry name" value="cobW"/>
    <property type="match status" value="1"/>
</dbReference>